<name>A0ABP8G3Z7_9SPHI</name>
<keyword evidence="2" id="KW-1185">Reference proteome</keyword>
<sequence>MATEKFEVKEDILTICEQAKTFPAGIQDAYAALSAKTGGFTGRGCYGVTEKVDGRYIYRACVSESYPGEGEKIGADHYTIPKGTYIANKLGNWMENIPRIATVFDELMRHPDVTMDGGIALEYYVGNDVWLMITAK</sequence>
<organism evidence="1 2">
    <name type="scientific">Mucilaginibacter gynuensis</name>
    <dbReference type="NCBI Taxonomy" id="1302236"/>
    <lineage>
        <taxon>Bacteria</taxon>
        <taxon>Pseudomonadati</taxon>
        <taxon>Bacteroidota</taxon>
        <taxon>Sphingobacteriia</taxon>
        <taxon>Sphingobacteriales</taxon>
        <taxon>Sphingobacteriaceae</taxon>
        <taxon>Mucilaginibacter</taxon>
    </lineage>
</organism>
<dbReference type="EMBL" id="BAABFT010000003">
    <property type="protein sequence ID" value="GAA4316460.1"/>
    <property type="molecule type" value="Genomic_DNA"/>
</dbReference>
<accession>A0ABP8G3Z7</accession>
<proteinExistence type="predicted"/>
<evidence type="ECO:0008006" key="3">
    <source>
        <dbReference type="Google" id="ProtNLM"/>
    </source>
</evidence>
<evidence type="ECO:0000313" key="2">
    <source>
        <dbReference type="Proteomes" id="UP001500582"/>
    </source>
</evidence>
<protein>
    <recommendedName>
        <fullName evidence="3">Transcriptional regulator</fullName>
    </recommendedName>
</protein>
<dbReference type="Proteomes" id="UP001500582">
    <property type="component" value="Unassembled WGS sequence"/>
</dbReference>
<evidence type="ECO:0000313" key="1">
    <source>
        <dbReference type="EMBL" id="GAA4316460.1"/>
    </source>
</evidence>
<comment type="caution">
    <text evidence="1">The sequence shown here is derived from an EMBL/GenBank/DDBJ whole genome shotgun (WGS) entry which is preliminary data.</text>
</comment>
<gene>
    <name evidence="1" type="ORF">GCM10023149_13450</name>
</gene>
<dbReference type="RefSeq" id="WP_345210249.1">
    <property type="nucleotide sequence ID" value="NZ_BAABFT010000003.1"/>
</dbReference>
<reference evidence="2" key="1">
    <citation type="journal article" date="2019" name="Int. J. Syst. Evol. Microbiol.">
        <title>The Global Catalogue of Microorganisms (GCM) 10K type strain sequencing project: providing services to taxonomists for standard genome sequencing and annotation.</title>
        <authorList>
            <consortium name="The Broad Institute Genomics Platform"/>
            <consortium name="The Broad Institute Genome Sequencing Center for Infectious Disease"/>
            <person name="Wu L."/>
            <person name="Ma J."/>
        </authorList>
    </citation>
    <scope>NUCLEOTIDE SEQUENCE [LARGE SCALE GENOMIC DNA]</scope>
    <source>
        <strain evidence="2">JCM 17705</strain>
    </source>
</reference>